<dbReference type="PANTHER" id="PTHR45586:SF1">
    <property type="entry name" value="LIPOPOLYSACCHARIDE ASSEMBLY PROTEIN B"/>
    <property type="match status" value="1"/>
</dbReference>
<reference evidence="6 7" key="1">
    <citation type="submission" date="2007-06" db="EMBL/GenBank/DDBJ databases">
        <authorList>
            <person name="Shimkets L."/>
            <person name="Ferriera S."/>
            <person name="Johnson J."/>
            <person name="Kravitz S."/>
            <person name="Beeson K."/>
            <person name="Sutton G."/>
            <person name="Rogers Y.-H."/>
            <person name="Friedman R."/>
            <person name="Frazier M."/>
            <person name="Venter J.C."/>
        </authorList>
    </citation>
    <scope>NUCLEOTIDE SEQUENCE [LARGE SCALE GENOMIC DNA]</scope>
    <source>
        <strain evidence="6 7">SIR-1</strain>
    </source>
</reference>
<dbReference type="Pfam" id="PF13432">
    <property type="entry name" value="TPR_16"/>
    <property type="match status" value="2"/>
</dbReference>
<dbReference type="OrthoDB" id="5479045at2"/>
<keyword evidence="1" id="KW-0677">Repeat</keyword>
<dbReference type="Gene3D" id="1.25.40.10">
    <property type="entry name" value="Tetratricopeptide repeat domain"/>
    <property type="match status" value="4"/>
</dbReference>
<accession>A6FYZ5</accession>
<dbReference type="AlphaFoldDB" id="A6FYZ5"/>
<feature type="region of interest" description="Disordered" evidence="4">
    <location>
        <begin position="1"/>
        <end position="21"/>
    </location>
</feature>
<dbReference type="EMBL" id="ABCS01000005">
    <property type="protein sequence ID" value="EDM81150.1"/>
    <property type="molecule type" value="Genomic_DNA"/>
</dbReference>
<name>A6FYZ5_9BACT</name>
<organism evidence="6 7">
    <name type="scientific">Plesiocystis pacifica SIR-1</name>
    <dbReference type="NCBI Taxonomy" id="391625"/>
    <lineage>
        <taxon>Bacteria</taxon>
        <taxon>Pseudomonadati</taxon>
        <taxon>Myxococcota</taxon>
        <taxon>Polyangia</taxon>
        <taxon>Nannocystales</taxon>
        <taxon>Nannocystaceae</taxon>
        <taxon>Plesiocystis</taxon>
    </lineage>
</organism>
<evidence type="ECO:0000256" key="4">
    <source>
        <dbReference type="SAM" id="MobiDB-lite"/>
    </source>
</evidence>
<feature type="transmembrane region" description="Helical" evidence="5">
    <location>
        <begin position="41"/>
        <end position="62"/>
    </location>
</feature>
<feature type="repeat" description="TPR" evidence="3">
    <location>
        <begin position="813"/>
        <end position="846"/>
    </location>
</feature>
<evidence type="ECO:0000256" key="3">
    <source>
        <dbReference type="PROSITE-ProRule" id="PRU00339"/>
    </source>
</evidence>
<evidence type="ECO:0000256" key="5">
    <source>
        <dbReference type="SAM" id="Phobius"/>
    </source>
</evidence>
<dbReference type="InterPro" id="IPR051012">
    <property type="entry name" value="CellSynth/LPSAsmb/PSIAsmb"/>
</dbReference>
<comment type="caution">
    <text evidence="6">The sequence shown here is derived from an EMBL/GenBank/DDBJ whole genome shotgun (WGS) entry which is preliminary data.</text>
</comment>
<protein>
    <submittedName>
        <fullName evidence="6">Tetratricopeptide repeat protein</fullName>
    </submittedName>
</protein>
<dbReference type="InterPro" id="IPR011990">
    <property type="entry name" value="TPR-like_helical_dom_sf"/>
</dbReference>
<dbReference type="SMART" id="SM00028">
    <property type="entry name" value="TPR"/>
    <property type="match status" value="5"/>
</dbReference>
<feature type="region of interest" description="Disordered" evidence="4">
    <location>
        <begin position="841"/>
        <end position="864"/>
    </location>
</feature>
<keyword evidence="7" id="KW-1185">Reference proteome</keyword>
<dbReference type="PANTHER" id="PTHR45586">
    <property type="entry name" value="TPR REPEAT-CONTAINING PROTEIN PA4667"/>
    <property type="match status" value="1"/>
</dbReference>
<evidence type="ECO:0000313" key="7">
    <source>
        <dbReference type="Proteomes" id="UP000005801"/>
    </source>
</evidence>
<evidence type="ECO:0000313" key="6">
    <source>
        <dbReference type="EMBL" id="EDM81150.1"/>
    </source>
</evidence>
<dbReference type="Proteomes" id="UP000005801">
    <property type="component" value="Unassembled WGS sequence"/>
</dbReference>
<evidence type="ECO:0000256" key="1">
    <source>
        <dbReference type="ARBA" id="ARBA00022737"/>
    </source>
</evidence>
<keyword evidence="5" id="KW-0812">Transmembrane</keyword>
<dbReference type="RefSeq" id="WP_006969694.1">
    <property type="nucleotide sequence ID" value="NZ_ABCS01000005.1"/>
</dbReference>
<dbReference type="InterPro" id="IPR019734">
    <property type="entry name" value="TPR_rpt"/>
</dbReference>
<keyword evidence="2 3" id="KW-0802">TPR repeat</keyword>
<sequence length="864" mass="94894">MNDSRRPITGRQNPLTGRHTAPRDLIGDIHAQQRRKLFRRVALIVVLILALLAVGLALKVFADRRSRDACLDDARDGFARGTSAELDTVAERLDTCIEDHGDDPQLLGARALTRAQLLAEFGVGDEAAHAAVAALDATTTTHDGELARVMIALDDGELGQARADLEAAAAMRDRLSIGPNHEEWIAGMLAIADPEANLDEAIDAVSKTVEEDPSISLRRLLATLHMHAGDGDAALEELGRAREQDRTHLGLAADEALYNALLRQKLPGVADVADQLLGDEFATKLAPRDRAHTLLARGVVQIQDGEVEAGMQAVSQAWDELPGWDKLSRTLALEMAMEAGDGERARQWISEAGLRAPESEIYEAWVKLVEGDVMAALAELAKLPQEHPRVALLQGLALVEQGRWVEAKPWLERAEKFLPKRIDVEVARARVDAQIGDAEAARRKLEALAEEEPFAPRAWTGLGEAHLAVAYYEVEGEGVRKPRPEPDPDALKEARRAFKWAVQRERQPAEAYLQLAEITDRKRGDDPKLVDEVVELLTQAVEANDNLPRYAERQALYLAEVGRHAEAKRMLAKVNERPGVSFRVPLMLAGLALDEVEFDKVLSLDEGFEGWVEDAESRRAPGRDLDIIRARALLLTPDEPAKVKADKSAEARDKLAKIVAAAPTDLEAWTYLTRAHMELKDRDAALGAVRQGIEAVGKEDAGRLFLEQAKILFRGGKKRVAATQAGKGWNFLRDRPEGVSTLVLAWAAEETVKLFQRDGRAKPALTVAKQLTRVAPTHSDAWVLRASVELRNNRGSDAKASAEKAVELDPNNPKAHELLGQLYLRFGRKTSAREAFEKAVELGKDTPQAEDYKKSLASLGDEPE</sequence>
<feature type="repeat" description="TPR" evidence="3">
    <location>
        <begin position="779"/>
        <end position="812"/>
    </location>
</feature>
<dbReference type="STRING" id="391625.PPSIR1_30080"/>
<keyword evidence="5" id="KW-1133">Transmembrane helix</keyword>
<dbReference type="SUPFAM" id="SSF48452">
    <property type="entry name" value="TPR-like"/>
    <property type="match status" value="5"/>
</dbReference>
<keyword evidence="5" id="KW-0472">Membrane</keyword>
<evidence type="ECO:0000256" key="2">
    <source>
        <dbReference type="ARBA" id="ARBA00022803"/>
    </source>
</evidence>
<dbReference type="PROSITE" id="PS50005">
    <property type="entry name" value="TPR"/>
    <property type="match status" value="2"/>
</dbReference>
<gene>
    <name evidence="6" type="ORF">PPSIR1_30080</name>
</gene>
<proteinExistence type="predicted"/>